<dbReference type="EMBL" id="JAVDPW010000008">
    <property type="protein sequence ID" value="MDR6292056.1"/>
    <property type="molecule type" value="Genomic_DNA"/>
</dbReference>
<evidence type="ECO:0000256" key="1">
    <source>
        <dbReference type="ARBA" id="ARBA00007227"/>
    </source>
</evidence>
<comment type="caution">
    <text evidence="6">The sequence shown here is derived from an EMBL/GenBank/DDBJ whole genome shotgun (WGS) entry which is preliminary data.</text>
</comment>
<dbReference type="PROSITE" id="PS50943">
    <property type="entry name" value="HTH_CROC1"/>
    <property type="match status" value="1"/>
</dbReference>
<dbReference type="SMART" id="SM00530">
    <property type="entry name" value="HTH_XRE"/>
    <property type="match status" value="1"/>
</dbReference>
<dbReference type="InterPro" id="IPR001387">
    <property type="entry name" value="Cro/C1-type_HTH"/>
</dbReference>
<evidence type="ECO:0000256" key="3">
    <source>
        <dbReference type="ARBA" id="ARBA00023125"/>
    </source>
</evidence>
<dbReference type="InterPro" id="IPR010359">
    <property type="entry name" value="IrrE_HExxH"/>
</dbReference>
<dbReference type="CDD" id="cd00093">
    <property type="entry name" value="HTH_XRE"/>
    <property type="match status" value="1"/>
</dbReference>
<proteinExistence type="inferred from homology"/>
<dbReference type="PANTHER" id="PTHR46797:SF23">
    <property type="entry name" value="HTH-TYPE TRANSCRIPTIONAL REGULATOR SUTR"/>
    <property type="match status" value="1"/>
</dbReference>
<dbReference type="Pfam" id="PF06114">
    <property type="entry name" value="Peptidase_M78"/>
    <property type="match status" value="1"/>
</dbReference>
<comment type="similarity">
    <text evidence="1">Belongs to the short-chain fatty acyl-CoA assimilation regulator (ScfR) family.</text>
</comment>
<protein>
    <recommendedName>
        <fullName evidence="5">HTH cro/C1-type domain-containing protein</fullName>
    </recommendedName>
</protein>
<keyword evidence="4" id="KW-0804">Transcription</keyword>
<dbReference type="SUPFAM" id="SSF47413">
    <property type="entry name" value="lambda repressor-like DNA-binding domains"/>
    <property type="match status" value="1"/>
</dbReference>
<dbReference type="PIRSF" id="PIRSF019251">
    <property type="entry name" value="Rv0465c"/>
    <property type="match status" value="1"/>
</dbReference>
<keyword evidence="2" id="KW-0805">Transcription regulation</keyword>
<dbReference type="InterPro" id="IPR018653">
    <property type="entry name" value="ScfR_C"/>
</dbReference>
<name>A0ABU1JTW5_9PROT</name>
<dbReference type="InterPro" id="IPR010982">
    <property type="entry name" value="Lambda_DNA-bd_dom_sf"/>
</dbReference>
<evidence type="ECO:0000259" key="5">
    <source>
        <dbReference type="PROSITE" id="PS50943"/>
    </source>
</evidence>
<dbReference type="Proteomes" id="UP001262410">
    <property type="component" value="Unassembled WGS sequence"/>
</dbReference>
<sequence>MAARKAMLGHKIRRLRRDREVNQAQLAERLGISASYLNLIESNQRPVTVEILLKLGQIFDLDLATFAEDEGERLVGGLSEVFGDPLFATPRPGTAGLKRQDIIDLAAQAPAAAEAVLALYQAYREGRETLRLLAEKQSAPDSAFADTASPLDEVRDWVQAHGHHFPELETAAEEIWQAGSIEPGALFPGLIRYLDEELTLRVKVMPVEVMGPVRRRYDRHGRRILLSEMLPLPSRSFQLAVQIALIKYRGLLDEMVAPVGFSGPAASRLGRIILANYLAGAVMMPYDRFWRAATALRHDIEVLQSRFEASFEQVCVRLTTLQRQGAKGVPFFLIRSDKAGNVSKRLGATNSAFARMGGACPLWILPDAFRSPGQVQTQVAELPDGSRWFSIARTVSKPGAGFRMPGQSFALALGCDIAQAAQLVYADGIDLASDEAAAPIGLHCRLCERPDCDQRAFPPLNHVLSVDENLRGATPYQFTPAG</sequence>
<evidence type="ECO:0000313" key="6">
    <source>
        <dbReference type="EMBL" id="MDR6292056.1"/>
    </source>
</evidence>
<dbReference type="Pfam" id="PF01381">
    <property type="entry name" value="HTH_3"/>
    <property type="match status" value="1"/>
</dbReference>
<dbReference type="InterPro" id="IPR026281">
    <property type="entry name" value="HTH_RamB"/>
</dbReference>
<reference evidence="6 7" key="1">
    <citation type="submission" date="2023-07" db="EMBL/GenBank/DDBJ databases">
        <title>Sorghum-associated microbial communities from plants grown in Nebraska, USA.</title>
        <authorList>
            <person name="Schachtman D."/>
        </authorList>
    </citation>
    <scope>NUCLEOTIDE SEQUENCE [LARGE SCALE GENOMIC DNA]</scope>
    <source>
        <strain evidence="6 7">584</strain>
    </source>
</reference>
<dbReference type="PANTHER" id="PTHR46797">
    <property type="entry name" value="HTH-TYPE TRANSCRIPTIONAL REGULATOR"/>
    <property type="match status" value="1"/>
</dbReference>
<dbReference type="Gene3D" id="1.10.260.40">
    <property type="entry name" value="lambda repressor-like DNA-binding domains"/>
    <property type="match status" value="1"/>
</dbReference>
<dbReference type="InterPro" id="IPR050807">
    <property type="entry name" value="TransReg_Diox_bact_type"/>
</dbReference>
<accession>A0ABU1JTW5</accession>
<evidence type="ECO:0000256" key="2">
    <source>
        <dbReference type="ARBA" id="ARBA00023015"/>
    </source>
</evidence>
<gene>
    <name evidence="6" type="ORF">E9232_004594</name>
</gene>
<evidence type="ECO:0000313" key="7">
    <source>
        <dbReference type="Proteomes" id="UP001262410"/>
    </source>
</evidence>
<organism evidence="6 7">
    <name type="scientific">Inquilinus ginsengisoli</name>
    <dbReference type="NCBI Taxonomy" id="363840"/>
    <lineage>
        <taxon>Bacteria</taxon>
        <taxon>Pseudomonadati</taxon>
        <taxon>Pseudomonadota</taxon>
        <taxon>Alphaproteobacteria</taxon>
        <taxon>Rhodospirillales</taxon>
        <taxon>Rhodospirillaceae</taxon>
        <taxon>Inquilinus</taxon>
    </lineage>
</organism>
<dbReference type="Pfam" id="PF09856">
    <property type="entry name" value="ScfRs"/>
    <property type="match status" value="1"/>
</dbReference>
<keyword evidence="3" id="KW-0238">DNA-binding</keyword>
<evidence type="ECO:0000256" key="4">
    <source>
        <dbReference type="ARBA" id="ARBA00023163"/>
    </source>
</evidence>
<dbReference type="RefSeq" id="WP_309797812.1">
    <property type="nucleotide sequence ID" value="NZ_JAVDPW010000008.1"/>
</dbReference>
<feature type="domain" description="HTH cro/C1-type" evidence="5">
    <location>
        <begin position="12"/>
        <end position="66"/>
    </location>
</feature>
<keyword evidence="7" id="KW-1185">Reference proteome</keyword>